<dbReference type="Proteomes" id="UP000252139">
    <property type="component" value="Unassembled WGS sequence"/>
</dbReference>
<dbReference type="EMBL" id="PJQL01000358">
    <property type="protein sequence ID" value="RCH96545.1"/>
    <property type="molecule type" value="Genomic_DNA"/>
</dbReference>
<evidence type="ECO:0000313" key="8">
    <source>
        <dbReference type="Proteomes" id="UP000252139"/>
    </source>
</evidence>
<sequence>MKVTLENNKGNQNDGKAAKTGPSATGLSSALRDSSNTTTQSLSSDNVPANIINSQWEKDMLNKYDSLFQFPLDNTINDRTMILLILAYQMNAVICFCEAKDGSIAKFIPYLFEKPGNFLDWSRQLFLVDDMVAERQLDALRKTLMRVIKRYPVNEENSLYIYSLQCLALKTYLVHKPRHLQLVLEQLVRYSYVYEQTATSTSLSYSYIQKQCELFLQRYEPHVDDIPELNAYFALCNFYAYVSRKSKNFKGGLYAYKQMIQPLDEVIFDKDKQNYYCAAYATMSKLSVASLQMDKMVDDDTFVDMIKTLEEAETYLKISLSTSNSVQSQDQYAAQALVDLCKSIDSFRQNARKVYEFALEMALQKLKTAAEDPFRTPPRVGELATPNNFGKWNTIIPQLKKVLQFCIECTSDGIRMIKSKFDTLRQKFQLDKIITAFVESTVLLARMQFKVEETQTHYQAFELLRKAEDQCINMKFSSGYKLISGSYYSMGVSMIKADMYFNAILPIRKSCVLLEKCVKSDINDQTKLELCKRYEILGTCCVKDRNYKDAIVAYKLGLRQVPTSEIRAFVKQGETTAVSAIMGNDCIMRKLMDRFLRISVIDPEQDSITFASEHLNLSDFNPVQQCIVYECELKIWNVIALKMKLTRFQLFIIEKLLEVYKPDEYPIRRARVLLEQARIERTPDNISVESLRKSLKCASEAYELLKKTEYANDSNLLYYRRYYLALAISWIALCSHELKQPTSVSFAHAIHHWATLLQKINPIYEHSPTSEAEKQQIYKEIDDVNGLYAHLQMLSDLFSINGQYTFQINILRLLLKLNNGFRNEKDDFVSDSIMITCDIAKIYINLGYTGKAFGEIEEAKEAISRYRCSAYAELTYLLTYSQYLANIRKYNESKDAYSKARLIWTYRASNETRNTQQTCKQLVIKSLILSEAHFTKCMLPSNTPDNAINGCTAALQILDRCLKTLNSSGSSEPKPLSDPFSNDTQSREREEKLYIKDSQWRIAQKMGKYMETISNLYMTKGSWNEAKYYVVQGINLSQRVQSKSMLCQAFLCSSDFNLRYGNLEESQKDIERAIQCRFSSRNSLDQIQIYTATASLSIANKMYEEAIQMYDEANKSLDALSNPKYVASLEKIGDKNLNDSTDDMDIDMAHAYSPLQRMKGNNIIQKAAIYYHKNTPMSGISILEDLKDSGLEYDEFLYNATMGHLKLECILAELSKYDGLKQEDIKSLPIMSYTSNQTQTPTSERTTNHLHTLWNELADCLAQITDAFQTGVTRERVMAIHRTCNDAGLAAFLKTQVEAKIQQLVNKNALLSAYYLEMAKGIHIRRLTRSSLSEKLQKINGYLPSLDDWPADDHESSGNRPRLNTATLMPKWLQSHITTLLEQYDRDHLLDDVQFQQQYVDIIPSNWTVCSLTLDPTHNDLYAVQMRAGESPFILKLPLNRIVKRCKGEQNECVEYQEVDAEMKSIVQESDETIQYSSQCKTPEAVREWWTKRHSLDTRLKNLLYRVEGWFGGFKGILCGQRMESSNQIKKFQEGLNKLIHKVVMKSANKKAKIEFSLQLCRIILQLGESPSNRELEDVACFTLSCYDDCLIDIDSNRTNVTKGLHNLITAYHENSKRNGIDTSSNKRNDHVILILDKYMQILPMESLPILRKQATSRLPCLSFLRDRILYAKSKKLGDISIASDESNTGNNLSVSGQSVYYVLNPSGDLLDTQKQFEKLFKSNQNWNGIAGAAPMELQCKDALLSKDIYMYFGHSAGQSFLRGTTVRSLPKCAVSILMGCSSGKMESNGEYDPHGYILNYLIAGSPAVLGNLWDVTDRSIDNITRHMLQAWGAIGKSQGRSQEKSLVQALTESRDQCNLQYLIGAAPVVYGVPIYLE</sequence>
<dbReference type="OrthoDB" id="10255632at2759"/>
<organism evidence="7 8">
    <name type="scientific">Rhizopus azygosporus</name>
    <name type="common">Rhizopus microsporus var. azygosporus</name>
    <dbReference type="NCBI Taxonomy" id="86630"/>
    <lineage>
        <taxon>Eukaryota</taxon>
        <taxon>Fungi</taxon>
        <taxon>Fungi incertae sedis</taxon>
        <taxon>Mucoromycota</taxon>
        <taxon>Mucoromycotina</taxon>
        <taxon>Mucoromycetes</taxon>
        <taxon>Mucorales</taxon>
        <taxon>Mucorineae</taxon>
        <taxon>Rhizopodaceae</taxon>
        <taxon>Rhizopus</taxon>
    </lineage>
</organism>
<feature type="domain" description="Peptidase C50" evidence="6">
    <location>
        <begin position="1697"/>
        <end position="1792"/>
    </location>
</feature>
<dbReference type="Pfam" id="PF03568">
    <property type="entry name" value="Separin_C"/>
    <property type="match status" value="1"/>
</dbReference>
<dbReference type="GO" id="GO:0006508">
    <property type="term" value="P:proteolysis"/>
    <property type="evidence" value="ECO:0007669"/>
    <property type="project" value="InterPro"/>
</dbReference>
<dbReference type="EC" id="3.4.22.49" evidence="2"/>
<feature type="region of interest" description="Disordered" evidence="5">
    <location>
        <begin position="967"/>
        <end position="988"/>
    </location>
</feature>
<comment type="caution">
    <text evidence="7">The sequence shown here is derived from an EMBL/GenBank/DDBJ whole genome shotgun (WGS) entry which is preliminary data.</text>
</comment>
<evidence type="ECO:0000256" key="2">
    <source>
        <dbReference type="ARBA" id="ARBA00012489"/>
    </source>
</evidence>
<dbReference type="PANTHER" id="PTHR12792:SF0">
    <property type="entry name" value="SEPARIN"/>
    <property type="match status" value="1"/>
</dbReference>
<feature type="compositionally biased region" description="Polar residues" evidence="5">
    <location>
        <begin position="1"/>
        <end position="14"/>
    </location>
</feature>
<accession>A0A367K334</accession>
<dbReference type="GO" id="GO:0072686">
    <property type="term" value="C:mitotic spindle"/>
    <property type="evidence" value="ECO:0007669"/>
    <property type="project" value="TreeGrafter"/>
</dbReference>
<evidence type="ECO:0000259" key="6">
    <source>
        <dbReference type="PROSITE" id="PS51700"/>
    </source>
</evidence>
<feature type="region of interest" description="Disordered" evidence="5">
    <location>
        <begin position="1"/>
        <end position="46"/>
    </location>
</feature>
<dbReference type="GO" id="GO:0044732">
    <property type="term" value="C:mitotic spindle pole body"/>
    <property type="evidence" value="ECO:0007669"/>
    <property type="project" value="TreeGrafter"/>
</dbReference>
<dbReference type="SUPFAM" id="SSF48452">
    <property type="entry name" value="TPR-like"/>
    <property type="match status" value="2"/>
</dbReference>
<dbReference type="GO" id="GO:0004197">
    <property type="term" value="F:cysteine-type endopeptidase activity"/>
    <property type="evidence" value="ECO:0007669"/>
    <property type="project" value="InterPro"/>
</dbReference>
<protein>
    <recommendedName>
        <fullName evidence="2">separase</fullName>
        <ecNumber evidence="2">3.4.22.49</ecNumber>
    </recommendedName>
</protein>
<keyword evidence="8" id="KW-1185">Reference proteome</keyword>
<proteinExistence type="predicted"/>
<dbReference type="InterPro" id="IPR011990">
    <property type="entry name" value="TPR-like_helical_dom_sf"/>
</dbReference>
<evidence type="ECO:0000256" key="4">
    <source>
        <dbReference type="ARBA" id="ARBA00022829"/>
    </source>
</evidence>
<dbReference type="PANTHER" id="PTHR12792">
    <property type="entry name" value="EXTRA SPINDLE POLES 1-RELATED"/>
    <property type="match status" value="1"/>
</dbReference>
<comment type="catalytic activity">
    <reaction evidence="1">
        <text>All bonds known to be hydrolyzed by this endopeptidase have arginine in P1 and an acidic residue in P4. P6 is often occupied by an acidic residue or by a hydroxy-amino-acid residue, the phosphorylation of which enhances cleavage.</text>
        <dbReference type="EC" id="3.4.22.49"/>
    </reaction>
</comment>
<dbReference type="GO" id="GO:0051307">
    <property type="term" value="P:meiotic chromosome separation"/>
    <property type="evidence" value="ECO:0007669"/>
    <property type="project" value="TreeGrafter"/>
</dbReference>
<dbReference type="PROSITE" id="PS51700">
    <property type="entry name" value="SEPARIN"/>
    <property type="match status" value="1"/>
</dbReference>
<evidence type="ECO:0000256" key="1">
    <source>
        <dbReference type="ARBA" id="ARBA00000451"/>
    </source>
</evidence>
<dbReference type="STRING" id="86630.A0A367K334"/>
<name>A0A367K334_RHIAZ</name>
<dbReference type="GO" id="GO:0005737">
    <property type="term" value="C:cytoplasm"/>
    <property type="evidence" value="ECO:0007669"/>
    <property type="project" value="TreeGrafter"/>
</dbReference>
<keyword evidence="4" id="KW-0159">Chromosome partition</keyword>
<dbReference type="InterPro" id="IPR030397">
    <property type="entry name" value="SEPARIN_core_dom"/>
</dbReference>
<feature type="compositionally biased region" description="Polar residues" evidence="5">
    <location>
        <begin position="22"/>
        <end position="46"/>
    </location>
</feature>
<reference evidence="7 8" key="1">
    <citation type="journal article" date="2018" name="G3 (Bethesda)">
        <title>Phylogenetic and Phylogenomic Definition of Rhizopus Species.</title>
        <authorList>
            <person name="Gryganskyi A.P."/>
            <person name="Golan J."/>
            <person name="Dolatabadi S."/>
            <person name="Mondo S."/>
            <person name="Robb S."/>
            <person name="Idnurm A."/>
            <person name="Muszewska A."/>
            <person name="Steczkiewicz K."/>
            <person name="Masonjones S."/>
            <person name="Liao H.L."/>
            <person name="Gajdeczka M.T."/>
            <person name="Anike F."/>
            <person name="Vuek A."/>
            <person name="Anishchenko I.M."/>
            <person name="Voigt K."/>
            <person name="de Hoog G.S."/>
            <person name="Smith M.E."/>
            <person name="Heitman J."/>
            <person name="Vilgalys R."/>
            <person name="Stajich J.E."/>
        </authorList>
    </citation>
    <scope>NUCLEOTIDE SEQUENCE [LARGE SCALE GENOMIC DNA]</scope>
    <source>
        <strain evidence="7 8">CBS 357.93</strain>
    </source>
</reference>
<evidence type="ECO:0000313" key="7">
    <source>
        <dbReference type="EMBL" id="RCH96545.1"/>
    </source>
</evidence>
<evidence type="ECO:0000256" key="3">
    <source>
        <dbReference type="ARBA" id="ARBA00022801"/>
    </source>
</evidence>
<evidence type="ECO:0000256" key="5">
    <source>
        <dbReference type="SAM" id="MobiDB-lite"/>
    </source>
</evidence>
<dbReference type="GO" id="GO:0005634">
    <property type="term" value="C:nucleus"/>
    <property type="evidence" value="ECO:0007669"/>
    <property type="project" value="InterPro"/>
</dbReference>
<dbReference type="InterPro" id="IPR005314">
    <property type="entry name" value="Peptidase_C50"/>
</dbReference>
<gene>
    <name evidence="7" type="ORF">CU097_011858</name>
</gene>
<keyword evidence="3" id="KW-0378">Hydrolase</keyword>